<accession>Q8LT81</accession>
<protein>
    <submittedName>
        <fullName evidence="2">Uncharacterized protein</fullName>
    </submittedName>
</protein>
<feature type="region of interest" description="Disordered" evidence="1">
    <location>
        <begin position="60"/>
        <end position="85"/>
    </location>
</feature>
<dbReference type="RefSeq" id="NP_640282.1">
    <property type="nucleotide sequence ID" value="NC_003907.2"/>
</dbReference>
<evidence type="ECO:0000313" key="3">
    <source>
        <dbReference type="Proteomes" id="UP000001794"/>
    </source>
</evidence>
<dbReference type="Proteomes" id="UP000001794">
    <property type="component" value="Segment"/>
</dbReference>
<reference evidence="2 3" key="1">
    <citation type="journal article" date="2003" name="Virology">
        <title>The complete sequence of marine bacteriophage VpV262 infecting vibrio parahaemolyticus indicates that an ancestral component of a T7 viral supergroup is widespread in the marine environment.</title>
        <authorList>
            <person name="Hardies S.C."/>
            <person name="Comeau A.M."/>
            <person name="Serwer P."/>
            <person name="Suttle C.A."/>
        </authorList>
    </citation>
    <scope>NUCLEOTIDE SEQUENCE</scope>
</reference>
<evidence type="ECO:0000313" key="2">
    <source>
        <dbReference type="EMBL" id="AAM28369.1"/>
    </source>
</evidence>
<name>Q8LT81_9CAUD</name>
<dbReference type="OrthoDB" id="10365at10239"/>
<keyword evidence="3" id="KW-1185">Reference proteome</keyword>
<evidence type="ECO:0000256" key="1">
    <source>
        <dbReference type="SAM" id="MobiDB-lite"/>
    </source>
</evidence>
<proteinExistence type="predicted"/>
<dbReference type="KEGG" id="vg:956044"/>
<sequence length="85" mass="9592">MASINNTGGLWKNKQRNHPKSPDFTGQVTIEGVTYYISGWKTDGKAGKPVVSIKVNQKKLEDPITQPKQKQYTEPPKDFDDDIPF</sequence>
<organism evidence="2 3">
    <name type="scientific">Vibrio phage VpV262</name>
    <dbReference type="NCBI Taxonomy" id="2907796"/>
    <lineage>
        <taxon>Viruses</taxon>
        <taxon>Duplodnaviria</taxon>
        <taxon>Heunggongvirae</taxon>
        <taxon>Uroviricota</taxon>
        <taxon>Caudoviricetes</taxon>
        <taxon>Zobellviridae</taxon>
        <taxon>Vipivirus</taxon>
        <taxon>Vipivirus canadense</taxon>
    </lineage>
</organism>
<dbReference type="GeneID" id="956044"/>
<feature type="region of interest" description="Disordered" evidence="1">
    <location>
        <begin position="1"/>
        <end position="26"/>
    </location>
</feature>
<dbReference type="EMBL" id="AY095314">
    <property type="protein sequence ID" value="AAM28369.1"/>
    <property type="molecule type" value="Genomic_DNA"/>
</dbReference>